<evidence type="ECO:0000313" key="10">
    <source>
        <dbReference type="Proteomes" id="UP001181693"/>
    </source>
</evidence>
<dbReference type="InterPro" id="IPR051952">
    <property type="entry name" value="Golgi-autophagy_related"/>
</dbReference>
<dbReference type="EMBL" id="DYDO01000002">
    <property type="protein sequence ID" value="DBA31477.1"/>
    <property type="molecule type" value="Genomic_DNA"/>
</dbReference>
<comment type="subcellular location">
    <subcellularLocation>
        <location evidence="2">Cytoplasm</location>
    </subcellularLocation>
    <subcellularLocation>
        <location evidence="1">Endomembrane system</location>
        <topology evidence="1">Peripheral membrane protein</topology>
    </subcellularLocation>
</comment>
<accession>A0AAV3B758</accession>
<evidence type="ECO:0000256" key="1">
    <source>
        <dbReference type="ARBA" id="ARBA00004184"/>
    </source>
</evidence>
<dbReference type="Pfam" id="PF01465">
    <property type="entry name" value="GRIP"/>
    <property type="match status" value="1"/>
</dbReference>
<evidence type="ECO:0000256" key="6">
    <source>
        <dbReference type="SAM" id="Coils"/>
    </source>
</evidence>
<evidence type="ECO:0000256" key="2">
    <source>
        <dbReference type="ARBA" id="ARBA00004496"/>
    </source>
</evidence>
<organism evidence="9 10">
    <name type="scientific">Pyxicephalus adspersus</name>
    <name type="common">African bullfrog</name>
    <dbReference type="NCBI Taxonomy" id="30357"/>
    <lineage>
        <taxon>Eukaryota</taxon>
        <taxon>Metazoa</taxon>
        <taxon>Chordata</taxon>
        <taxon>Craniata</taxon>
        <taxon>Vertebrata</taxon>
        <taxon>Euteleostomi</taxon>
        <taxon>Amphibia</taxon>
        <taxon>Batrachia</taxon>
        <taxon>Anura</taxon>
        <taxon>Neobatrachia</taxon>
        <taxon>Ranoidea</taxon>
        <taxon>Pyxicephalidae</taxon>
        <taxon>Pyxicephalinae</taxon>
        <taxon>Pyxicephalus</taxon>
    </lineage>
</organism>
<feature type="compositionally biased region" description="Low complexity" evidence="7">
    <location>
        <begin position="119"/>
        <end position="133"/>
    </location>
</feature>
<evidence type="ECO:0000259" key="8">
    <source>
        <dbReference type="PROSITE" id="PS50913"/>
    </source>
</evidence>
<dbReference type="SMART" id="SM00755">
    <property type="entry name" value="Grip"/>
    <property type="match status" value="1"/>
</dbReference>
<dbReference type="GO" id="GO:0005794">
    <property type="term" value="C:Golgi apparatus"/>
    <property type="evidence" value="ECO:0007669"/>
    <property type="project" value="TreeGrafter"/>
</dbReference>
<feature type="domain" description="GRIP" evidence="8">
    <location>
        <begin position="642"/>
        <end position="692"/>
    </location>
</feature>
<reference evidence="9" key="1">
    <citation type="thesis" date="2020" institute="ProQuest LLC" country="789 East Eisenhower Parkway, Ann Arbor, MI, USA">
        <title>Comparative Genomics and Chromosome Evolution.</title>
        <authorList>
            <person name="Mudd A.B."/>
        </authorList>
    </citation>
    <scope>NUCLEOTIDE SEQUENCE</scope>
    <source>
        <strain evidence="9">1538</strain>
        <tissue evidence="9">Blood</tissue>
    </source>
</reference>
<feature type="compositionally biased region" description="Basic and acidic residues" evidence="7">
    <location>
        <begin position="77"/>
        <end position="86"/>
    </location>
</feature>
<dbReference type="EMBL" id="DYDO01000002">
    <property type="protein sequence ID" value="DBA31478.1"/>
    <property type="molecule type" value="Genomic_DNA"/>
</dbReference>
<dbReference type="AlphaFoldDB" id="A0AAV3B758"/>
<keyword evidence="10" id="KW-1185">Reference proteome</keyword>
<keyword evidence="5" id="KW-0472">Membrane</keyword>
<dbReference type="InterPro" id="IPR000237">
    <property type="entry name" value="GRIP_dom"/>
</dbReference>
<evidence type="ECO:0000256" key="7">
    <source>
        <dbReference type="SAM" id="MobiDB-lite"/>
    </source>
</evidence>
<name>A0AAV3B758_PYXAD</name>
<evidence type="ECO:0000256" key="3">
    <source>
        <dbReference type="ARBA" id="ARBA00022490"/>
    </source>
</evidence>
<feature type="region of interest" description="Disordered" evidence="7">
    <location>
        <begin position="63"/>
        <end position="148"/>
    </location>
</feature>
<keyword evidence="3" id="KW-0963">Cytoplasm</keyword>
<evidence type="ECO:0000256" key="5">
    <source>
        <dbReference type="ARBA" id="ARBA00023136"/>
    </source>
</evidence>
<evidence type="ECO:0000313" key="9">
    <source>
        <dbReference type="EMBL" id="DBA31477.1"/>
    </source>
</evidence>
<feature type="coiled-coil region" evidence="6">
    <location>
        <begin position="14"/>
        <end position="55"/>
    </location>
</feature>
<sequence length="704" mass="80125">MEKLGMNFGGGPSKKELQDLVETQRKQLLQYQTRLKDVVRAYKSLLKEKEALEASLHILSTSQEPQILSPDVEEPHDDQHSIHSEDSVDTAGSFPSAKGGETSEDERLESAQPVGGTGAEEASGSESGVSTASGDGGPSTPADTDRRMVQLKNQLATLTSALATVTQEKSRMEASYQADKRKAKQEMEETIQNMQEERECLLGEIQGLQAQLAETKARLISQQHDRAQEQADHAVMLKELQRLVQGERDQRQEVELRLEERRQELVGRSELAGRAEAAEDQNKRLRKELEDLKKQLQEAKRQKSEPDPAVQELQKELFSVKKEMEALLLEERHKRFDEEQHTMQRLLQEEERIRSLESQVSELSELLGAAETSKQRDQITIRKLRERVIQLETENKTIAMAASLQTPAESLLSKTPIAEDNNDSPEPPGSALFYQQELQQLREEFDRYKARAQGVLRTKGAREGELEAGKQKMAELKEKYVSLRMASEEAENKHKIEMEAVRKELVALSQTHRQELEHVRKESRETMARMEEELRQHRERVLSVLAEKEQELEKLREAKIPNGIPPPSPDPLDNGLELPSSSSSALLVYVEQLSRKEAEIGNLRRRKHELEADIQTMNERLAEKSEEVEDLHEQVEKALRDRSREGANMEYLKNVLLGFLTMSDPRGRQHTLSALLTVLHFSPEERNAALRAQDGSRWWVGGKR</sequence>
<protein>
    <recommendedName>
        <fullName evidence="8">GRIP domain-containing protein</fullName>
    </recommendedName>
</protein>
<comment type="caution">
    <text evidence="9">The sequence shown here is derived from an EMBL/GenBank/DDBJ whole genome shotgun (WGS) entry which is preliminary data.</text>
</comment>
<feature type="compositionally biased region" description="Basic and acidic residues" evidence="7">
    <location>
        <begin position="168"/>
        <end position="187"/>
    </location>
</feature>
<gene>
    <name evidence="9" type="ORF">GDO54_007317</name>
</gene>
<dbReference type="PROSITE" id="PS50913">
    <property type="entry name" value="GRIP"/>
    <property type="match status" value="1"/>
</dbReference>
<keyword evidence="4 6" id="KW-0175">Coiled coil</keyword>
<feature type="coiled-coil region" evidence="6">
    <location>
        <begin position="431"/>
        <end position="558"/>
    </location>
</feature>
<feature type="region of interest" description="Disordered" evidence="7">
    <location>
        <begin position="167"/>
        <end position="188"/>
    </location>
</feature>
<feature type="coiled-coil region" evidence="6">
    <location>
        <begin position="593"/>
        <end position="641"/>
    </location>
</feature>
<dbReference type="PANTHER" id="PTHR23157">
    <property type="entry name" value="GRIP AND COILED-COIL DOMAIN-CONTAINING PROTEIN 1"/>
    <property type="match status" value="1"/>
</dbReference>
<dbReference type="Proteomes" id="UP001181693">
    <property type="component" value="Unassembled WGS sequence"/>
</dbReference>
<evidence type="ECO:0000256" key="4">
    <source>
        <dbReference type="ARBA" id="ARBA00023054"/>
    </source>
</evidence>
<dbReference type="PANTHER" id="PTHR23157:SF25">
    <property type="entry name" value="GRIP AND COILED-COIL DOMAIN-CONTAINING PROTEIN 1"/>
    <property type="match status" value="1"/>
</dbReference>
<dbReference type="Gene3D" id="1.10.220.60">
    <property type="entry name" value="GRIP domain"/>
    <property type="match status" value="1"/>
</dbReference>
<proteinExistence type="predicted"/>